<dbReference type="InterPro" id="IPR034904">
    <property type="entry name" value="FSCA_dom_sf"/>
</dbReference>
<dbReference type="STRING" id="80876.SAMN05421779_103342"/>
<keyword evidence="3" id="KW-1185">Reference proteome</keyword>
<dbReference type="AlphaFoldDB" id="A0A1N7LI67"/>
<dbReference type="PANTHER" id="PTHR42831:SF1">
    <property type="entry name" value="FE-S PROTEIN MATURATION AUXILIARY FACTOR YITW"/>
    <property type="match status" value="1"/>
</dbReference>
<dbReference type="SUPFAM" id="SSF117916">
    <property type="entry name" value="Fe-S cluster assembly (FSCA) domain-like"/>
    <property type="match status" value="1"/>
</dbReference>
<gene>
    <name evidence="2" type="ORF">SAMN05421779_103342</name>
</gene>
<dbReference type="EMBL" id="FTOA01000003">
    <property type="protein sequence ID" value="SIS73493.1"/>
    <property type="molecule type" value="Genomic_DNA"/>
</dbReference>
<sequence>MTMRPPMYVYDAPPPPSSEDAIGRAGEPLWPGAEIATHEALVEALQTVYDPEIPVNIYDLGLIYDLTISDNGTVAALMTLTAPACPVAGELPQQVANTLSLVKGTGEVTVTLTWDPPWTPERMTEVARVALDMF</sequence>
<name>A0A1N7LI67_9PROT</name>
<proteinExistence type="predicted"/>
<dbReference type="InterPro" id="IPR052339">
    <property type="entry name" value="Fe-S_Maturation_MIP18"/>
</dbReference>
<organism evidence="2 3">
    <name type="scientific">Insolitispirillum peregrinum</name>
    <dbReference type="NCBI Taxonomy" id="80876"/>
    <lineage>
        <taxon>Bacteria</taxon>
        <taxon>Pseudomonadati</taxon>
        <taxon>Pseudomonadota</taxon>
        <taxon>Alphaproteobacteria</taxon>
        <taxon>Rhodospirillales</taxon>
        <taxon>Novispirillaceae</taxon>
        <taxon>Insolitispirillum</taxon>
    </lineage>
</organism>
<dbReference type="RefSeq" id="WP_322099117.1">
    <property type="nucleotide sequence ID" value="NZ_FTOA01000003.1"/>
</dbReference>
<dbReference type="InterPro" id="IPR002744">
    <property type="entry name" value="MIP18-like"/>
</dbReference>
<evidence type="ECO:0000313" key="2">
    <source>
        <dbReference type="EMBL" id="SIS73493.1"/>
    </source>
</evidence>
<dbReference type="Pfam" id="PF01883">
    <property type="entry name" value="FeS_assembly_P"/>
    <property type="match status" value="1"/>
</dbReference>
<feature type="domain" description="MIP18 family-like" evidence="1">
    <location>
        <begin position="39"/>
        <end position="110"/>
    </location>
</feature>
<evidence type="ECO:0000313" key="3">
    <source>
        <dbReference type="Proteomes" id="UP000185678"/>
    </source>
</evidence>
<protein>
    <submittedName>
        <fullName evidence="2">FeS assembly SUF system protein</fullName>
    </submittedName>
</protein>
<dbReference type="Gene3D" id="3.30.300.130">
    <property type="entry name" value="Fe-S cluster assembly (FSCA)"/>
    <property type="match status" value="1"/>
</dbReference>
<dbReference type="Proteomes" id="UP000185678">
    <property type="component" value="Unassembled WGS sequence"/>
</dbReference>
<accession>A0A1N7LI67</accession>
<dbReference type="PANTHER" id="PTHR42831">
    <property type="entry name" value="FE-S PROTEIN MATURATION AUXILIARY FACTOR YITW"/>
    <property type="match status" value="1"/>
</dbReference>
<evidence type="ECO:0000259" key="1">
    <source>
        <dbReference type="Pfam" id="PF01883"/>
    </source>
</evidence>
<reference evidence="2 3" key="1">
    <citation type="submission" date="2017-01" db="EMBL/GenBank/DDBJ databases">
        <authorList>
            <person name="Mah S.A."/>
            <person name="Swanson W.J."/>
            <person name="Moy G.W."/>
            <person name="Vacquier V.D."/>
        </authorList>
    </citation>
    <scope>NUCLEOTIDE SEQUENCE [LARGE SCALE GENOMIC DNA]</scope>
    <source>
        <strain evidence="2 3">DSM 11589</strain>
    </source>
</reference>